<protein>
    <submittedName>
        <fullName evidence="6">Glutamine synthetase catalytic region</fullName>
    </submittedName>
</protein>
<dbReference type="KEGG" id="pbs:Plabr_1581"/>
<dbReference type="PANTHER" id="PTHR42974">
    <property type="entry name" value="GLUTAMINE SYNTHETASE"/>
    <property type="match status" value="1"/>
</dbReference>
<dbReference type="InterPro" id="IPR022147">
    <property type="entry name" value="GSIII_N"/>
</dbReference>
<gene>
    <name evidence="6" type="ordered locus">Plabr_1581</name>
</gene>
<organism evidence="6 7">
    <name type="scientific">Rubinisphaera brasiliensis (strain ATCC 49424 / DSM 5305 / JCM 21570 / IAM 15109 / NBRC 103401 / IFAM 1448)</name>
    <name type="common">Planctomyces brasiliensis</name>
    <dbReference type="NCBI Taxonomy" id="756272"/>
    <lineage>
        <taxon>Bacteria</taxon>
        <taxon>Pseudomonadati</taxon>
        <taxon>Planctomycetota</taxon>
        <taxon>Planctomycetia</taxon>
        <taxon>Planctomycetales</taxon>
        <taxon>Planctomycetaceae</taxon>
        <taxon>Rubinisphaera</taxon>
    </lineage>
</organism>
<dbReference type="EMBL" id="CP002546">
    <property type="protein sequence ID" value="ADY59192.1"/>
    <property type="molecule type" value="Genomic_DNA"/>
</dbReference>
<evidence type="ECO:0000256" key="2">
    <source>
        <dbReference type="RuleBase" id="RU000384"/>
    </source>
</evidence>
<dbReference type="GO" id="GO:0006542">
    <property type="term" value="P:glutamine biosynthetic process"/>
    <property type="evidence" value="ECO:0007669"/>
    <property type="project" value="InterPro"/>
</dbReference>
<reference evidence="7" key="1">
    <citation type="submission" date="2011-02" db="EMBL/GenBank/DDBJ databases">
        <title>The complete genome of Planctomyces brasiliensis DSM 5305.</title>
        <authorList>
            <person name="Lucas S."/>
            <person name="Copeland A."/>
            <person name="Lapidus A."/>
            <person name="Bruce D."/>
            <person name="Goodwin L."/>
            <person name="Pitluck S."/>
            <person name="Kyrpides N."/>
            <person name="Mavromatis K."/>
            <person name="Pagani I."/>
            <person name="Ivanova N."/>
            <person name="Ovchinnikova G."/>
            <person name="Lu M."/>
            <person name="Detter J.C."/>
            <person name="Han C."/>
            <person name="Land M."/>
            <person name="Hauser L."/>
            <person name="Markowitz V."/>
            <person name="Cheng J.-F."/>
            <person name="Hugenholtz P."/>
            <person name="Woyke T."/>
            <person name="Wu D."/>
            <person name="Tindall B."/>
            <person name="Pomrenke H.G."/>
            <person name="Brambilla E."/>
            <person name="Klenk H.-P."/>
            <person name="Eisen J.A."/>
        </authorList>
    </citation>
    <scope>NUCLEOTIDE SEQUENCE [LARGE SCALE GENOMIC DNA]</scope>
    <source>
        <strain evidence="7">ATCC 49424 / DSM 5305 / JCM 21570 / IAM 15109 / NBRC 103401 / IFAM 1448</strain>
    </source>
</reference>
<dbReference type="GO" id="GO:0004356">
    <property type="term" value="F:glutamine synthetase activity"/>
    <property type="evidence" value="ECO:0007669"/>
    <property type="project" value="InterPro"/>
</dbReference>
<feature type="compositionally biased region" description="Polar residues" evidence="3">
    <location>
        <begin position="1"/>
        <end position="19"/>
    </location>
</feature>
<dbReference type="HOGENOM" id="CLU_024307_0_0_0"/>
<dbReference type="Gene3D" id="1.20.120.1560">
    <property type="match status" value="1"/>
</dbReference>
<dbReference type="InterPro" id="IPR052725">
    <property type="entry name" value="GS_Type-3"/>
</dbReference>
<evidence type="ECO:0000256" key="1">
    <source>
        <dbReference type="PROSITE-ProRule" id="PRU01330"/>
    </source>
</evidence>
<feature type="domain" description="GS beta-grasp" evidence="4">
    <location>
        <begin position="113"/>
        <end position="206"/>
    </location>
</feature>
<sequence length="751" mass="81857">MSTPTASKAETNGNHNTVSAPAVYSAHGSARQAAISAVTNFKSLNPPMNFMETSAQELFAANVFSKAVMKDRLPKGIFKSVMKTIESGDKLDPSVADIVASAMKDWAIEKGATHYAHVFYPLTGFTAEKHDSFVAPNGEGGALAEFSGSQLIQGEPDGSSFPTGGIRATFEARGYTIWDVTSPAYILENQNGTTLCIPTAFVSWTGEALDKKTPVLRSMQALNVQAQRVLKLFGKGDGALVSSTAGPEQEYFLIDRNFFFARPDLLNCGRTLFGAQPPKGQEFDDHYFGAIPERVLAFMLEVERELFKLGVPVKTRHNEVAPGQYEIAPSFEFANQATDHQQLIMLTLKRVAEKHGMSCLMHEKPFAGVNGSGKHVNFSMGSATQGNLLDPGETPHENAQFLVFCAAVIRAVHKHQGLLRAVVASASNDHRLGANEAPPAIISIFLGDQLTDVFEQIKGGGASSSIPRGTLTVGVDTLPPLPKDAGDRNRTSPFAFTGNRFEFRAVGANQSIAGPLVAMNSIVAESLDYCASQLEEATGGDPDKLNPAIQKLLTDIINEHGAIIFNGDGYSDEWHAEAEKRGLLNLKTTANALPALDAPEVKELFSKYNVLSERELESRLETYLEQYCKSIGVEARTTIEMARTMIFPAAIRYQNQLASTCANLKLVGYNFDTDTLDKVTELVKALQDSINDLETLFNGHSCENLQEEATHCCDKVLPAMNDVRRYADALEAYVSDDMWPLPTYQEMLFIR</sequence>
<evidence type="ECO:0000259" key="4">
    <source>
        <dbReference type="PROSITE" id="PS51986"/>
    </source>
</evidence>
<dbReference type="InterPro" id="IPR040577">
    <property type="entry name" value="Gln-synt_C"/>
</dbReference>
<evidence type="ECO:0000313" key="6">
    <source>
        <dbReference type="EMBL" id="ADY59192.1"/>
    </source>
</evidence>
<evidence type="ECO:0000313" key="7">
    <source>
        <dbReference type="Proteomes" id="UP000006860"/>
    </source>
</evidence>
<dbReference type="InterPro" id="IPR027303">
    <property type="entry name" value="Gln_synth_gly_rich_site"/>
</dbReference>
<dbReference type="AlphaFoldDB" id="F0SSC1"/>
<dbReference type="PROSITE" id="PS00181">
    <property type="entry name" value="GLNA_ATP"/>
    <property type="match status" value="1"/>
</dbReference>
<dbReference type="STRING" id="756272.Plabr_1581"/>
<dbReference type="Pfam" id="PF00120">
    <property type="entry name" value="Gln-synt_C"/>
    <property type="match status" value="1"/>
</dbReference>
<dbReference type="Gene3D" id="3.30.590.10">
    <property type="entry name" value="Glutamine synthetase/guanido kinase, catalytic domain"/>
    <property type="match status" value="1"/>
</dbReference>
<dbReference type="SMART" id="SM01230">
    <property type="entry name" value="Gln-synt_C"/>
    <property type="match status" value="1"/>
</dbReference>
<feature type="region of interest" description="Disordered" evidence="3">
    <location>
        <begin position="1"/>
        <end position="20"/>
    </location>
</feature>
<dbReference type="Pfam" id="PF12437">
    <property type="entry name" value="GSIII_N"/>
    <property type="match status" value="1"/>
</dbReference>
<dbReference type="InterPro" id="IPR008147">
    <property type="entry name" value="Gln_synt_N"/>
</dbReference>
<dbReference type="InterPro" id="IPR008146">
    <property type="entry name" value="Gln_synth_cat_dom"/>
</dbReference>
<evidence type="ECO:0000256" key="3">
    <source>
        <dbReference type="SAM" id="MobiDB-lite"/>
    </source>
</evidence>
<dbReference type="PROSITE" id="PS51987">
    <property type="entry name" value="GS_CATALYTIC"/>
    <property type="match status" value="1"/>
</dbReference>
<evidence type="ECO:0000259" key="5">
    <source>
        <dbReference type="PROSITE" id="PS51987"/>
    </source>
</evidence>
<dbReference type="PROSITE" id="PS51986">
    <property type="entry name" value="GS_BETA_GRASP"/>
    <property type="match status" value="1"/>
</dbReference>
<dbReference type="eggNOG" id="COG3968">
    <property type="taxonomic scope" value="Bacteria"/>
</dbReference>
<accession>F0SSC1</accession>
<comment type="similarity">
    <text evidence="1 2">Belongs to the glutamine synthetase family.</text>
</comment>
<dbReference type="InterPro" id="IPR014746">
    <property type="entry name" value="Gln_synth/guanido_kin_cat_dom"/>
</dbReference>
<dbReference type="PANTHER" id="PTHR42974:SF1">
    <property type="entry name" value="TYPE-3 GLUTAMINE SYNTHETASE"/>
    <property type="match status" value="1"/>
</dbReference>
<dbReference type="Proteomes" id="UP000006860">
    <property type="component" value="Chromosome"/>
</dbReference>
<feature type="domain" description="GS catalytic" evidence="5">
    <location>
        <begin position="211"/>
        <end position="646"/>
    </location>
</feature>
<name>F0SSC1_RUBBR</name>
<keyword evidence="7" id="KW-1185">Reference proteome</keyword>
<dbReference type="SUPFAM" id="SSF55931">
    <property type="entry name" value="Glutamine synthetase/guanido kinase"/>
    <property type="match status" value="1"/>
</dbReference>
<dbReference type="Pfam" id="PF18318">
    <property type="entry name" value="Gln-synt_C-ter"/>
    <property type="match status" value="1"/>
</dbReference>
<proteinExistence type="inferred from homology"/>